<dbReference type="SUPFAM" id="SSF143503">
    <property type="entry name" value="PUG domain-like"/>
    <property type="match status" value="1"/>
</dbReference>
<feature type="compositionally biased region" description="Basic and acidic residues" evidence="1">
    <location>
        <begin position="212"/>
        <end position="223"/>
    </location>
</feature>
<feature type="region of interest" description="Disordered" evidence="1">
    <location>
        <begin position="186"/>
        <end position="223"/>
    </location>
</feature>
<evidence type="ECO:0000313" key="2">
    <source>
        <dbReference type="EMBL" id="GMI36722.1"/>
    </source>
</evidence>
<dbReference type="CDD" id="cd09212">
    <property type="entry name" value="PUB"/>
    <property type="match status" value="1"/>
</dbReference>
<protein>
    <recommendedName>
        <fullName evidence="4">PUB domain-containing protein</fullName>
    </recommendedName>
</protein>
<proteinExistence type="predicted"/>
<gene>
    <name evidence="2" type="ORF">TeGR_g478</name>
</gene>
<comment type="caution">
    <text evidence="2">The sequence shown here is derived from an EMBL/GenBank/DDBJ whole genome shotgun (WGS) entry which is preliminary data.</text>
</comment>
<accession>A0ABQ6N0M8</accession>
<evidence type="ECO:0000313" key="3">
    <source>
        <dbReference type="Proteomes" id="UP001165060"/>
    </source>
</evidence>
<organism evidence="2 3">
    <name type="scientific">Tetraparma gracilis</name>
    <dbReference type="NCBI Taxonomy" id="2962635"/>
    <lineage>
        <taxon>Eukaryota</taxon>
        <taxon>Sar</taxon>
        <taxon>Stramenopiles</taxon>
        <taxon>Ochrophyta</taxon>
        <taxon>Bolidophyceae</taxon>
        <taxon>Parmales</taxon>
        <taxon>Triparmaceae</taxon>
        <taxon>Tetraparma</taxon>
    </lineage>
</organism>
<keyword evidence="3" id="KW-1185">Reference proteome</keyword>
<evidence type="ECO:0008006" key="4">
    <source>
        <dbReference type="Google" id="ProtNLM"/>
    </source>
</evidence>
<dbReference type="EMBL" id="BRYB01001938">
    <property type="protein sequence ID" value="GMI36722.1"/>
    <property type="molecule type" value="Genomic_DNA"/>
</dbReference>
<dbReference type="Proteomes" id="UP001165060">
    <property type="component" value="Unassembled WGS sequence"/>
</dbReference>
<dbReference type="Gene3D" id="1.20.58.2190">
    <property type="match status" value="1"/>
</dbReference>
<reference evidence="2 3" key="1">
    <citation type="journal article" date="2023" name="Commun. Biol.">
        <title>Genome analysis of Parmales, the sister group of diatoms, reveals the evolutionary specialization of diatoms from phago-mixotrophs to photoautotrophs.</title>
        <authorList>
            <person name="Ban H."/>
            <person name="Sato S."/>
            <person name="Yoshikawa S."/>
            <person name="Yamada K."/>
            <person name="Nakamura Y."/>
            <person name="Ichinomiya M."/>
            <person name="Sato N."/>
            <person name="Blanc-Mathieu R."/>
            <person name="Endo H."/>
            <person name="Kuwata A."/>
            <person name="Ogata H."/>
        </authorList>
    </citation>
    <scope>NUCLEOTIDE SEQUENCE [LARGE SCALE GENOMIC DNA]</scope>
</reference>
<dbReference type="InterPro" id="IPR036339">
    <property type="entry name" value="PUB-like_dom_sf"/>
</dbReference>
<name>A0ABQ6N0M8_9STRA</name>
<evidence type="ECO:0000256" key="1">
    <source>
        <dbReference type="SAM" id="MobiDB-lite"/>
    </source>
</evidence>
<feature type="region of interest" description="Disordered" evidence="1">
    <location>
        <begin position="138"/>
        <end position="163"/>
    </location>
</feature>
<sequence length="223" mass="23540">MSTLVLKAPAVPPPMEAPTLKLLVTVLKNGQLSDPKFRSINLEGKAGTRLRACPEAMEVLASSGWVLQESSMVFPEGASTEAMAMFHSDMQAKYDSIAPPAAAAAPAAAAPAAAVPTGNLSLKQQARLDEEKAAAEARRAAAANKKKKTGMSMKQQARMDAERKAAADLLAQQSAKEELLKKLEADKWTRNNDPNWSAAAAGDKGKGKAMKTFRDKHGEDGGG</sequence>